<protein>
    <submittedName>
        <fullName evidence="3">Uncharacterized protein</fullName>
    </submittedName>
</protein>
<keyword evidence="1" id="KW-0175">Coiled coil</keyword>
<evidence type="ECO:0000313" key="6">
    <source>
        <dbReference type="Proteomes" id="UP000186165"/>
    </source>
</evidence>
<reference evidence="6" key="2">
    <citation type="submission" date="2016-08" db="EMBL/GenBank/DDBJ databases">
        <title>Discovery of first anaerobic lithoheterotrophic haloarchae widely represented in hypersaline habitats.</title>
        <authorList>
            <person name="Sorokin D.Y."/>
            <person name="Kublanov I.V."/>
            <person name="Roman P."/>
            <person name="Sinninghe Damste J.S."/>
            <person name="Golyshin P.N."/>
            <person name="Rojo D."/>
            <person name="Ciordia S."/>
            <person name="Mena Md.C."/>
            <person name="Ferrer M."/>
            <person name="Smedile F."/>
            <person name="Messina E."/>
            <person name="La Cono V."/>
            <person name="Yakimov M.M."/>
        </authorList>
    </citation>
    <scope>NUCLEOTIDE SEQUENCE [LARGE SCALE GENOMIC DNA]</scope>
    <source>
        <strain evidence="6">HSR6</strain>
    </source>
</reference>
<dbReference type="KEGG" id="hhsr:HSR6_1233"/>
<dbReference type="EMBL" id="CP016804">
    <property type="protein sequence ID" value="APE95681.1"/>
    <property type="molecule type" value="Genomic_DNA"/>
</dbReference>
<accession>A0A1J1ADM4</accession>
<dbReference type="Pfam" id="PF19111">
    <property type="entry name" value="DUF5798"/>
    <property type="match status" value="1"/>
</dbReference>
<reference evidence="4" key="3">
    <citation type="journal article" date="2017" name="ISME J.">
        <title>Discovery of anaerobic lithoheterotrophic haloarchaea, ubiquitous in hypersaline habitats.</title>
        <authorList>
            <person name="Sorokin D.Y."/>
            <person name="Messina E."/>
            <person name="Smedile F."/>
            <person name="Roman P."/>
            <person name="Damste J.S.S."/>
            <person name="Ciordia S."/>
            <person name="Mena M.C."/>
            <person name="Ferrer M."/>
            <person name="Golyshin P.N."/>
            <person name="Kublanov I.V."/>
            <person name="Samarov N.I."/>
            <person name="Toshchakov S.V."/>
            <person name="La Cono V."/>
            <person name="Yakimov M.M."/>
        </authorList>
    </citation>
    <scope>NUCLEOTIDE SEQUENCE</scope>
    <source>
        <strain evidence="4">HSR6</strain>
    </source>
</reference>
<evidence type="ECO:0000313" key="3">
    <source>
        <dbReference type="EMBL" id="AOW80378.1"/>
    </source>
</evidence>
<evidence type="ECO:0000313" key="4">
    <source>
        <dbReference type="EMBL" id="APE95681.1"/>
    </source>
</evidence>
<accession>A0A1D8S4T7</accession>
<dbReference type="InterPro" id="IPR043816">
    <property type="entry name" value="DUF5798"/>
</dbReference>
<proteinExistence type="predicted"/>
<evidence type="ECO:0000313" key="5">
    <source>
        <dbReference type="Proteomes" id="UP000185608"/>
    </source>
</evidence>
<evidence type="ECO:0000256" key="1">
    <source>
        <dbReference type="SAM" id="Coils"/>
    </source>
</evidence>
<dbReference type="AlphaFoldDB" id="A0A1D8S4T7"/>
<keyword evidence="6" id="KW-1185">Reference proteome</keyword>
<feature type="coiled-coil region" evidence="1">
    <location>
        <begin position="17"/>
        <end position="65"/>
    </location>
</feature>
<dbReference type="KEGG" id="halh:HTSR_1198"/>
<dbReference type="EMBL" id="CP016070">
    <property type="protein sequence ID" value="AOW80378.1"/>
    <property type="molecule type" value="Genomic_DNA"/>
</dbReference>
<name>A0A1D8S4T7_9EURY</name>
<sequence length="92" mass="10100">MGLGNTAKKLQQVVDVADDLYAKINDLKSDLAAMRDTIEETNSRVKSVEDELSDQRELLEEIATAEGIEVDQIDTTDTDSGQTDPEPTDSDQ</sequence>
<dbReference type="Proteomes" id="UP000185608">
    <property type="component" value="Chromosome"/>
</dbReference>
<dbReference type="RefSeq" id="WP_070365071.1">
    <property type="nucleotide sequence ID" value="NZ_CP016070.1"/>
</dbReference>
<dbReference type="OrthoDB" id="204612at2157"/>
<reference evidence="3 5" key="1">
    <citation type="submission" date="2016-06" db="EMBL/GenBank/DDBJ databases">
        <title>Discovery of anaerobic lithoheterotrophic haloarchaeon capable of sulfur respiration by hydrogen and formate.</title>
        <authorList>
            <person name="Sorokin D.Y."/>
            <person name="Kublanov I.V."/>
            <person name="Roman P."/>
            <person name="Sinninghe Damste J.S."/>
            <person name="Golyshin P.N."/>
            <person name="Rojo D."/>
            <person name="Ciordia S."/>
            <person name="Mena Md.C."/>
            <person name="Ferrer M."/>
            <person name="Smedile F."/>
            <person name="Messina E."/>
            <person name="La Cono V."/>
            <person name="Yakimov M.M."/>
        </authorList>
    </citation>
    <scope>NUCLEOTIDE SEQUENCE [LARGE SCALE GENOMIC DNA]</scope>
    <source>
        <strain evidence="3 5">HTSR1</strain>
    </source>
</reference>
<dbReference type="GeneID" id="30417757"/>
<evidence type="ECO:0000256" key="2">
    <source>
        <dbReference type="SAM" id="MobiDB-lite"/>
    </source>
</evidence>
<organism evidence="3 5">
    <name type="scientific">Halodesulfurarchaeum formicicum</name>
    <dbReference type="NCBI Taxonomy" id="1873524"/>
    <lineage>
        <taxon>Archaea</taxon>
        <taxon>Methanobacteriati</taxon>
        <taxon>Methanobacteriota</taxon>
        <taxon>Stenosarchaea group</taxon>
        <taxon>Halobacteria</taxon>
        <taxon>Halobacteriales</taxon>
        <taxon>Halobacteriaceae</taxon>
        <taxon>Halodesulfurarchaeum</taxon>
    </lineage>
</organism>
<gene>
    <name evidence="4" type="ORF">HSR6_1233</name>
    <name evidence="3" type="ORF">HTSR_1198</name>
</gene>
<feature type="compositionally biased region" description="Acidic residues" evidence="2">
    <location>
        <begin position="68"/>
        <end position="77"/>
    </location>
</feature>
<feature type="region of interest" description="Disordered" evidence="2">
    <location>
        <begin position="67"/>
        <end position="92"/>
    </location>
</feature>
<dbReference type="Proteomes" id="UP000186165">
    <property type="component" value="Chromosome"/>
</dbReference>